<dbReference type="GeneID" id="27325503"/>
<accession>A0A0D1XQG9</accession>
<dbReference type="AlphaFoldDB" id="A0A0D1XQG9"/>
<dbReference type="GO" id="GO:0000324">
    <property type="term" value="C:fungal-type vacuole"/>
    <property type="evidence" value="ECO:0007669"/>
    <property type="project" value="TreeGrafter"/>
</dbReference>
<feature type="transmembrane region" description="Helical" evidence="5">
    <location>
        <begin position="87"/>
        <end position="108"/>
    </location>
</feature>
<dbReference type="Pfam" id="PF04479">
    <property type="entry name" value="RTA1"/>
    <property type="match status" value="1"/>
</dbReference>
<keyword evidence="4 5" id="KW-0472">Membrane</keyword>
<feature type="transmembrane region" description="Helical" evidence="5">
    <location>
        <begin position="53"/>
        <end position="75"/>
    </location>
</feature>
<dbReference type="RefSeq" id="XP_016221920.1">
    <property type="nucleotide sequence ID" value="XM_016372588.1"/>
</dbReference>
<dbReference type="GO" id="GO:0005886">
    <property type="term" value="C:plasma membrane"/>
    <property type="evidence" value="ECO:0007669"/>
    <property type="project" value="TreeGrafter"/>
</dbReference>
<feature type="transmembrane region" description="Helical" evidence="5">
    <location>
        <begin position="169"/>
        <end position="188"/>
    </location>
</feature>
<dbReference type="InterPro" id="IPR007568">
    <property type="entry name" value="RTA1"/>
</dbReference>
<feature type="transmembrane region" description="Helical" evidence="5">
    <location>
        <begin position="250"/>
        <end position="270"/>
    </location>
</feature>
<dbReference type="HOGENOM" id="CLU_033465_6_1_1"/>
<keyword evidence="7" id="KW-1185">Reference proteome</keyword>
<organism evidence="6 7">
    <name type="scientific">Exophiala mesophila</name>
    <name type="common">Black yeast-like fungus</name>
    <dbReference type="NCBI Taxonomy" id="212818"/>
    <lineage>
        <taxon>Eukaryota</taxon>
        <taxon>Fungi</taxon>
        <taxon>Dikarya</taxon>
        <taxon>Ascomycota</taxon>
        <taxon>Pezizomycotina</taxon>
        <taxon>Eurotiomycetes</taxon>
        <taxon>Chaetothyriomycetidae</taxon>
        <taxon>Chaetothyriales</taxon>
        <taxon>Herpotrichiellaceae</taxon>
        <taxon>Exophiala</taxon>
    </lineage>
</organism>
<dbReference type="OrthoDB" id="4521223at2759"/>
<evidence type="ECO:0000256" key="2">
    <source>
        <dbReference type="ARBA" id="ARBA00022692"/>
    </source>
</evidence>
<evidence type="ECO:0000256" key="3">
    <source>
        <dbReference type="ARBA" id="ARBA00022989"/>
    </source>
</evidence>
<feature type="transmembrane region" description="Helical" evidence="5">
    <location>
        <begin position="26"/>
        <end position="46"/>
    </location>
</feature>
<reference evidence="6 7" key="1">
    <citation type="submission" date="2015-01" db="EMBL/GenBank/DDBJ databases">
        <title>The Genome Sequence of Exophiala mesophila CBS40295.</title>
        <authorList>
            <consortium name="The Broad Institute Genomics Platform"/>
            <person name="Cuomo C."/>
            <person name="de Hoog S."/>
            <person name="Gorbushina A."/>
            <person name="Stielow B."/>
            <person name="Teixiera M."/>
            <person name="Abouelleil A."/>
            <person name="Chapman S.B."/>
            <person name="Priest M."/>
            <person name="Young S.K."/>
            <person name="Wortman J."/>
            <person name="Nusbaum C."/>
            <person name="Birren B."/>
        </authorList>
    </citation>
    <scope>NUCLEOTIDE SEQUENCE [LARGE SCALE GENOMIC DNA]</scope>
    <source>
        <strain evidence="6 7">CBS 40295</strain>
    </source>
</reference>
<keyword evidence="2 5" id="KW-0812">Transmembrane</keyword>
<evidence type="ECO:0008006" key="8">
    <source>
        <dbReference type="Google" id="ProtNLM"/>
    </source>
</evidence>
<dbReference type="OMA" id="WIFIGVD"/>
<evidence type="ECO:0000256" key="4">
    <source>
        <dbReference type="ARBA" id="ARBA00023136"/>
    </source>
</evidence>
<keyword evidence="3 5" id="KW-1133">Transmembrane helix</keyword>
<comment type="subcellular location">
    <subcellularLocation>
        <location evidence="1">Membrane</location>
        <topology evidence="1">Multi-pass membrane protein</topology>
    </subcellularLocation>
</comment>
<protein>
    <recommendedName>
        <fullName evidence="8">Sphingoid long-chain base transporter RSB1</fullName>
    </recommendedName>
</protein>
<dbReference type="VEuPathDB" id="FungiDB:PV10_07658"/>
<evidence type="ECO:0000313" key="7">
    <source>
        <dbReference type="Proteomes" id="UP000054302"/>
    </source>
</evidence>
<gene>
    <name evidence="6" type="ORF">PV10_07658</name>
</gene>
<evidence type="ECO:0000313" key="6">
    <source>
        <dbReference type="EMBL" id="KIV90346.1"/>
    </source>
</evidence>
<sequence length="305" mass="33351">MSQANCTELTDVCTFEVSVYGYQPSLPANAALLAIFALFAIANVVLGIRYKTWTYMIAVSLGCLAEAIGYVGRLIMRDNPFADGGFITQICCLIIAPAFNSAAIYLVLKHVVLCFGESASYIRARFYTYIFIAFDILSLVLQGAGGGIASTADDEAFRDIGDGLIMAGIAWQVAALSMFAIAAGVYVLRRKRAIPREPLSEEAVATLNDTKFRLFIAGVFTAWFTIYIRCVYRIVEMAGGWGNSVMRHESSFIVLEGVMIVIAAGCQTILHPGWGFPRLSGWGDNRATTYIKSSEETSMEELRAR</sequence>
<feature type="transmembrane region" description="Helical" evidence="5">
    <location>
        <begin position="129"/>
        <end position="149"/>
    </location>
</feature>
<dbReference type="PANTHER" id="PTHR31465:SF8">
    <property type="entry name" value="DOMAIN PROTEIN, PUTATIVE (AFU_ORTHOLOGUE AFUA_6G14140)-RELATED"/>
    <property type="match status" value="1"/>
</dbReference>
<name>A0A0D1XQG9_EXOME</name>
<evidence type="ECO:0000256" key="5">
    <source>
        <dbReference type="SAM" id="Phobius"/>
    </source>
</evidence>
<dbReference type="STRING" id="212818.A0A0D1XQG9"/>
<evidence type="ECO:0000256" key="1">
    <source>
        <dbReference type="ARBA" id="ARBA00004141"/>
    </source>
</evidence>
<dbReference type="PANTHER" id="PTHR31465">
    <property type="entry name" value="PROTEIN RTA1-RELATED"/>
    <property type="match status" value="1"/>
</dbReference>
<feature type="transmembrane region" description="Helical" evidence="5">
    <location>
        <begin position="214"/>
        <end position="235"/>
    </location>
</feature>
<dbReference type="Proteomes" id="UP000054302">
    <property type="component" value="Unassembled WGS sequence"/>
</dbReference>
<dbReference type="EMBL" id="KN847524">
    <property type="protein sequence ID" value="KIV90346.1"/>
    <property type="molecule type" value="Genomic_DNA"/>
</dbReference>
<proteinExistence type="predicted"/>